<proteinExistence type="predicted"/>
<keyword evidence="1" id="KW-0732">Signal</keyword>
<dbReference type="EMBL" id="BOPV01000001">
    <property type="protein sequence ID" value="GIL41318.1"/>
    <property type="molecule type" value="Genomic_DNA"/>
</dbReference>
<name>A0A8S8XBG4_9PROT</name>
<evidence type="ECO:0000313" key="3">
    <source>
        <dbReference type="Proteomes" id="UP000681075"/>
    </source>
</evidence>
<reference evidence="2" key="1">
    <citation type="submission" date="2021-02" db="EMBL/GenBank/DDBJ databases">
        <title>Genome sequence of Rhodospirillales sp. strain TMPK1 isolated from soil.</title>
        <authorList>
            <person name="Nakai R."/>
            <person name="Kusada H."/>
            <person name="Tamaki H."/>
        </authorList>
    </citation>
    <scope>NUCLEOTIDE SEQUENCE</scope>
    <source>
        <strain evidence="2">TMPK1</strain>
    </source>
</reference>
<evidence type="ECO:0000256" key="1">
    <source>
        <dbReference type="SAM" id="SignalP"/>
    </source>
</evidence>
<protein>
    <recommendedName>
        <fullName evidence="4">Lipoprotein</fullName>
    </recommendedName>
</protein>
<feature type="chain" id="PRO_5035861072" description="Lipoprotein" evidence="1">
    <location>
        <begin position="23"/>
        <end position="80"/>
    </location>
</feature>
<dbReference type="Proteomes" id="UP000681075">
    <property type="component" value="Unassembled WGS sequence"/>
</dbReference>
<feature type="signal peptide" evidence="1">
    <location>
        <begin position="1"/>
        <end position="22"/>
    </location>
</feature>
<accession>A0A8S8XBG4</accession>
<gene>
    <name evidence="2" type="ORF">TMPK1_35550</name>
</gene>
<keyword evidence="3" id="KW-1185">Reference proteome</keyword>
<evidence type="ECO:0008006" key="4">
    <source>
        <dbReference type="Google" id="ProtNLM"/>
    </source>
</evidence>
<evidence type="ECO:0000313" key="2">
    <source>
        <dbReference type="EMBL" id="GIL41318.1"/>
    </source>
</evidence>
<dbReference type="RefSeq" id="WP_420244754.1">
    <property type="nucleotide sequence ID" value="NZ_BOPV01000001.1"/>
</dbReference>
<dbReference type="AlphaFoldDB" id="A0A8S8XBG4"/>
<comment type="caution">
    <text evidence="2">The sequence shown here is derived from an EMBL/GenBank/DDBJ whole genome shotgun (WGS) entry which is preliminary data.</text>
</comment>
<sequence>MNRLWKKAALVALFGLPLMGCAAGPYDRGYGYNTSGYRERVDEAYQRGDISAQEAWRAERRADRIDNNNERSYYRERYGN</sequence>
<organism evidence="2 3">
    <name type="scientific">Roseiterribacter gracilis</name>
    <dbReference type="NCBI Taxonomy" id="2812848"/>
    <lineage>
        <taxon>Bacteria</taxon>
        <taxon>Pseudomonadati</taxon>
        <taxon>Pseudomonadota</taxon>
        <taxon>Alphaproteobacteria</taxon>
        <taxon>Rhodospirillales</taxon>
        <taxon>Roseiterribacteraceae</taxon>
        <taxon>Roseiterribacter</taxon>
    </lineage>
</organism>